<evidence type="ECO:0000256" key="1">
    <source>
        <dbReference type="SAM" id="Phobius"/>
    </source>
</evidence>
<accession>A0A1I1DQR6</accession>
<evidence type="ECO:0008006" key="4">
    <source>
        <dbReference type="Google" id="ProtNLM"/>
    </source>
</evidence>
<dbReference type="EMBL" id="FOLB01000001">
    <property type="protein sequence ID" value="SFB77174.1"/>
    <property type="molecule type" value="Genomic_DNA"/>
</dbReference>
<evidence type="ECO:0000313" key="2">
    <source>
        <dbReference type="EMBL" id="SFB77174.1"/>
    </source>
</evidence>
<dbReference type="Proteomes" id="UP000198832">
    <property type="component" value="Unassembled WGS sequence"/>
</dbReference>
<dbReference type="RefSeq" id="WP_091119605.1">
    <property type="nucleotide sequence ID" value="NZ_FOLB01000001.1"/>
</dbReference>
<organism evidence="2 3">
    <name type="scientific">Nocardioides terrae</name>
    <dbReference type="NCBI Taxonomy" id="574651"/>
    <lineage>
        <taxon>Bacteria</taxon>
        <taxon>Bacillati</taxon>
        <taxon>Actinomycetota</taxon>
        <taxon>Actinomycetes</taxon>
        <taxon>Propionibacteriales</taxon>
        <taxon>Nocardioidaceae</taxon>
        <taxon>Nocardioides</taxon>
    </lineage>
</organism>
<proteinExistence type="predicted"/>
<name>A0A1I1DQR6_9ACTN</name>
<evidence type="ECO:0000313" key="3">
    <source>
        <dbReference type="Proteomes" id="UP000198832"/>
    </source>
</evidence>
<keyword evidence="1" id="KW-1133">Transmembrane helix</keyword>
<dbReference type="AlphaFoldDB" id="A0A1I1DQR6"/>
<keyword evidence="3" id="KW-1185">Reference proteome</keyword>
<reference evidence="2 3" key="1">
    <citation type="submission" date="2016-10" db="EMBL/GenBank/DDBJ databases">
        <authorList>
            <person name="de Groot N.N."/>
        </authorList>
    </citation>
    <scope>NUCLEOTIDE SEQUENCE [LARGE SCALE GENOMIC DNA]</scope>
    <source>
        <strain evidence="2 3">CGMCC 1.7056</strain>
    </source>
</reference>
<protein>
    <recommendedName>
        <fullName evidence="4">Zinc-finger</fullName>
    </recommendedName>
</protein>
<keyword evidence="1" id="KW-0472">Membrane</keyword>
<dbReference type="STRING" id="574651.SAMN04487968_101437"/>
<keyword evidence="1" id="KW-0812">Transmembrane</keyword>
<gene>
    <name evidence="2" type="ORF">SAMN04487968_101437</name>
</gene>
<dbReference type="OrthoDB" id="3743969at2"/>
<sequence>MSLLGGHLGNRTSALLDGQLPVDEAERAWAHVHECHVCRDRVEREGWIKRRLAGLSFDAATSASDGLKGSLLGASELTPGECFLAVDHQRRNLALAAVGGGAVGAAVMGVLALGAAPASAPTTDRPTPVVSVSGTGTTVVVHRDRASAR</sequence>
<feature type="transmembrane region" description="Helical" evidence="1">
    <location>
        <begin position="93"/>
        <end position="116"/>
    </location>
</feature>